<name>A0ABQ3V7X4_9CHLR</name>
<dbReference type="Gene3D" id="3.20.80.10">
    <property type="entry name" value="Regulatory factor, effector binding domain"/>
    <property type="match status" value="1"/>
</dbReference>
<protein>
    <submittedName>
        <fullName evidence="3">MerR family transcriptional regulator</fullName>
    </submittedName>
</protein>
<dbReference type="EMBL" id="BNJG01000005">
    <property type="protein sequence ID" value="GHO60490.1"/>
    <property type="molecule type" value="Genomic_DNA"/>
</dbReference>
<keyword evidence="4" id="KW-1185">Reference proteome</keyword>
<dbReference type="InterPro" id="IPR047057">
    <property type="entry name" value="MerR_fam"/>
</dbReference>
<organism evidence="3 4">
    <name type="scientific">Ktedonobacter robiniae</name>
    <dbReference type="NCBI Taxonomy" id="2778365"/>
    <lineage>
        <taxon>Bacteria</taxon>
        <taxon>Bacillati</taxon>
        <taxon>Chloroflexota</taxon>
        <taxon>Ktedonobacteria</taxon>
        <taxon>Ktedonobacterales</taxon>
        <taxon>Ktedonobacteraceae</taxon>
        <taxon>Ktedonobacter</taxon>
    </lineage>
</organism>
<dbReference type="InterPro" id="IPR009061">
    <property type="entry name" value="DNA-bd_dom_put_sf"/>
</dbReference>
<dbReference type="PROSITE" id="PS00552">
    <property type="entry name" value="HTH_MERR_1"/>
    <property type="match status" value="1"/>
</dbReference>
<gene>
    <name evidence="3" type="ORF">KSB_89650</name>
</gene>
<dbReference type="PANTHER" id="PTHR30204:SF97">
    <property type="entry name" value="MERR FAMILY REGULATORY PROTEIN"/>
    <property type="match status" value="1"/>
</dbReference>
<dbReference type="Pfam" id="PF13411">
    <property type="entry name" value="MerR_1"/>
    <property type="match status" value="1"/>
</dbReference>
<sequence length="284" mass="32134">MFRIGEFSQIARVSGRLLRYYDEIGLLRPQSIDPETGYRYYSARQLPRLNRILVLKELGLSLEHIARLLDQETSVEEIRGMLTLRKAQIEQSVQEEMERLRIVESRLQQIDTHGQMQEPDVILKAVPATPFLGRRDVLPGMDAIQHLVRRIAMTVPARMGHHNLGHLTVIIHSPLYDPAALDVEVGYLLLGKGPQSLELPEEEVLTLRTLPAVETMATLAHVGRVSDTHQSSGALATWMEHHGWQMNGAGRELLIQLPQSQEQDEAVVEIQLPVTRCAYPARRS</sequence>
<dbReference type="InterPro" id="IPR011256">
    <property type="entry name" value="Reg_factor_effector_dom_sf"/>
</dbReference>
<dbReference type="Proteomes" id="UP000654345">
    <property type="component" value="Unassembled WGS sequence"/>
</dbReference>
<evidence type="ECO:0000313" key="3">
    <source>
        <dbReference type="EMBL" id="GHO60490.1"/>
    </source>
</evidence>
<accession>A0ABQ3V7X4</accession>
<evidence type="ECO:0000256" key="1">
    <source>
        <dbReference type="ARBA" id="ARBA00023125"/>
    </source>
</evidence>
<dbReference type="CDD" id="cd01107">
    <property type="entry name" value="HTH_BmrR"/>
    <property type="match status" value="1"/>
</dbReference>
<dbReference type="Gene3D" id="1.10.1660.10">
    <property type="match status" value="1"/>
</dbReference>
<dbReference type="InterPro" id="IPR000551">
    <property type="entry name" value="MerR-type_HTH_dom"/>
</dbReference>
<evidence type="ECO:0000313" key="4">
    <source>
        <dbReference type="Proteomes" id="UP000654345"/>
    </source>
</evidence>
<reference evidence="3 4" key="1">
    <citation type="journal article" date="2021" name="Int. J. Syst. Evol. Microbiol.">
        <title>Reticulibacter mediterranei gen. nov., sp. nov., within the new family Reticulibacteraceae fam. nov., and Ktedonospora formicarum gen. nov., sp. nov., Ktedonobacter robiniae sp. nov., Dictyobacter formicarum sp. nov. and Dictyobacter arantiisoli sp. nov., belonging to the class Ktedonobacteria.</title>
        <authorList>
            <person name="Yabe S."/>
            <person name="Zheng Y."/>
            <person name="Wang C.M."/>
            <person name="Sakai Y."/>
            <person name="Abe K."/>
            <person name="Yokota A."/>
            <person name="Donadio S."/>
            <person name="Cavaletti L."/>
            <person name="Monciardini P."/>
        </authorList>
    </citation>
    <scope>NUCLEOTIDE SEQUENCE [LARGE SCALE GENOMIC DNA]</scope>
    <source>
        <strain evidence="3 4">SOSP1-30</strain>
    </source>
</reference>
<evidence type="ECO:0000259" key="2">
    <source>
        <dbReference type="PROSITE" id="PS50937"/>
    </source>
</evidence>
<keyword evidence="1" id="KW-0238">DNA-binding</keyword>
<comment type="caution">
    <text evidence="3">The sequence shown here is derived from an EMBL/GenBank/DDBJ whole genome shotgun (WGS) entry which is preliminary data.</text>
</comment>
<dbReference type="PANTHER" id="PTHR30204">
    <property type="entry name" value="REDOX-CYCLING DRUG-SENSING TRANSCRIPTIONAL ACTIVATOR SOXR"/>
    <property type="match status" value="1"/>
</dbReference>
<dbReference type="PROSITE" id="PS50937">
    <property type="entry name" value="HTH_MERR_2"/>
    <property type="match status" value="1"/>
</dbReference>
<dbReference type="RefSeq" id="WP_201376592.1">
    <property type="nucleotide sequence ID" value="NZ_BNJG01000005.1"/>
</dbReference>
<proteinExistence type="predicted"/>
<feature type="domain" description="HTH merR-type" evidence="2">
    <location>
        <begin position="1"/>
        <end position="71"/>
    </location>
</feature>
<dbReference type="SUPFAM" id="SSF55136">
    <property type="entry name" value="Probable bacterial effector-binding domain"/>
    <property type="match status" value="1"/>
</dbReference>
<dbReference type="SMART" id="SM00422">
    <property type="entry name" value="HTH_MERR"/>
    <property type="match status" value="1"/>
</dbReference>
<dbReference type="SUPFAM" id="SSF46955">
    <property type="entry name" value="Putative DNA-binding domain"/>
    <property type="match status" value="1"/>
</dbReference>